<evidence type="ECO:0000256" key="1">
    <source>
        <dbReference type="SAM" id="Coils"/>
    </source>
</evidence>
<accession>A0ABU7FKK4</accession>
<dbReference type="Proteomes" id="UP001333996">
    <property type="component" value="Unassembled WGS sequence"/>
</dbReference>
<proteinExistence type="predicted"/>
<keyword evidence="1" id="KW-0175">Coiled coil</keyword>
<keyword evidence="4" id="KW-1185">Reference proteome</keyword>
<comment type="caution">
    <text evidence="3">The sequence shown here is derived from an EMBL/GenBank/DDBJ whole genome shotgun (WGS) entry which is preliminary data.</text>
</comment>
<dbReference type="RefSeq" id="WP_329509073.1">
    <property type="nucleotide sequence ID" value="NZ_BAAAYZ010000270.1"/>
</dbReference>
<sequence length="82" mass="8910">MTRAPENRFAVTATVVSLAAEAAELETRVNDLRHKLADLDERMRAISDALHVTPRSTDLPDEALGEEDSPPPDRATKVETAG</sequence>
<evidence type="ECO:0000256" key="2">
    <source>
        <dbReference type="SAM" id="MobiDB-lite"/>
    </source>
</evidence>
<feature type="region of interest" description="Disordered" evidence="2">
    <location>
        <begin position="53"/>
        <end position="82"/>
    </location>
</feature>
<evidence type="ECO:0000313" key="4">
    <source>
        <dbReference type="Proteomes" id="UP001333996"/>
    </source>
</evidence>
<reference evidence="3" key="1">
    <citation type="submission" date="2024-01" db="EMBL/GenBank/DDBJ databases">
        <title>First draft genome sequence data of TA4-1, the type strain of Gram-positive actinobacterium Streptomyces chiangmaiensis.</title>
        <authorList>
            <person name="Yasawong M."/>
            <person name="Nantapong N."/>
        </authorList>
    </citation>
    <scope>NUCLEOTIDE SEQUENCE</scope>
    <source>
        <strain evidence="3">TA4-1</strain>
    </source>
</reference>
<feature type="compositionally biased region" description="Acidic residues" evidence="2">
    <location>
        <begin position="59"/>
        <end position="70"/>
    </location>
</feature>
<name>A0ABU7FKK4_9ACTN</name>
<organism evidence="3 4">
    <name type="scientific">Streptomyces chiangmaiensis</name>
    <dbReference type="NCBI Taxonomy" id="766497"/>
    <lineage>
        <taxon>Bacteria</taxon>
        <taxon>Bacillati</taxon>
        <taxon>Actinomycetota</taxon>
        <taxon>Actinomycetes</taxon>
        <taxon>Kitasatosporales</taxon>
        <taxon>Streptomycetaceae</taxon>
        <taxon>Streptomyces</taxon>
    </lineage>
</organism>
<feature type="coiled-coil region" evidence="1">
    <location>
        <begin position="15"/>
        <end position="49"/>
    </location>
</feature>
<evidence type="ECO:0000313" key="3">
    <source>
        <dbReference type="EMBL" id="MED7824640.1"/>
    </source>
</evidence>
<gene>
    <name evidence="3" type="ORF">VXC91_22270</name>
</gene>
<dbReference type="EMBL" id="JAYWVC010000079">
    <property type="protein sequence ID" value="MED7824640.1"/>
    <property type="molecule type" value="Genomic_DNA"/>
</dbReference>
<protein>
    <submittedName>
        <fullName evidence="3">Uncharacterized protein</fullName>
    </submittedName>
</protein>